<reference evidence="2" key="1">
    <citation type="journal article" date="2019" name="Int. J. Syst. Evol. Microbiol.">
        <title>The Global Catalogue of Microorganisms (GCM) 10K type strain sequencing project: providing services to taxonomists for standard genome sequencing and annotation.</title>
        <authorList>
            <consortium name="The Broad Institute Genomics Platform"/>
            <consortium name="The Broad Institute Genome Sequencing Center for Infectious Disease"/>
            <person name="Wu L."/>
            <person name="Ma J."/>
        </authorList>
    </citation>
    <scope>NUCLEOTIDE SEQUENCE [LARGE SCALE GENOMIC DNA]</scope>
    <source>
        <strain evidence="2">JCM 17759</strain>
    </source>
</reference>
<sequence length="160" mass="17775">MFSFLRRKEECRAEAALRRILDRTTPNVTFDVEDNRCHNRYHRTLPVLVTPCRGNSLLVDQSVVGLTRDISDNGMSVLLSQALDSFSVAVSIWLASRQSIDPHPVTLLGLAAHSIEIGGGYWHTGIHLTDRLEDHALSAQLLPLVEKLLPSEALVELAKV</sequence>
<gene>
    <name evidence="1" type="ORF">GCM10023156_23920</name>
</gene>
<evidence type="ECO:0000313" key="2">
    <source>
        <dbReference type="Proteomes" id="UP001500840"/>
    </source>
</evidence>
<dbReference type="EMBL" id="BAABGA010000030">
    <property type="protein sequence ID" value="GAA4453229.1"/>
    <property type="molecule type" value="Genomic_DNA"/>
</dbReference>
<comment type="caution">
    <text evidence="1">The sequence shown here is derived from an EMBL/GenBank/DDBJ whole genome shotgun (WGS) entry which is preliminary data.</text>
</comment>
<evidence type="ECO:0008006" key="3">
    <source>
        <dbReference type="Google" id="ProtNLM"/>
    </source>
</evidence>
<dbReference type="Proteomes" id="UP001500840">
    <property type="component" value="Unassembled WGS sequence"/>
</dbReference>
<proteinExistence type="predicted"/>
<protein>
    <recommendedName>
        <fullName evidence="3">PilZ domain-containing protein</fullName>
    </recommendedName>
</protein>
<dbReference type="RefSeq" id="WP_345322262.1">
    <property type="nucleotide sequence ID" value="NZ_BAABGA010000030.1"/>
</dbReference>
<keyword evidence="2" id="KW-1185">Reference proteome</keyword>
<organism evidence="1 2">
    <name type="scientific">Novipirellula rosea</name>
    <dbReference type="NCBI Taxonomy" id="1031540"/>
    <lineage>
        <taxon>Bacteria</taxon>
        <taxon>Pseudomonadati</taxon>
        <taxon>Planctomycetota</taxon>
        <taxon>Planctomycetia</taxon>
        <taxon>Pirellulales</taxon>
        <taxon>Pirellulaceae</taxon>
        <taxon>Novipirellula</taxon>
    </lineage>
</organism>
<name>A0ABP8MMT4_9BACT</name>
<accession>A0ABP8MMT4</accession>
<evidence type="ECO:0000313" key="1">
    <source>
        <dbReference type="EMBL" id="GAA4453229.1"/>
    </source>
</evidence>